<dbReference type="InterPro" id="IPR051012">
    <property type="entry name" value="CellSynth/LPSAsmb/PSIAsmb"/>
</dbReference>
<dbReference type="AlphaFoldDB" id="A0A1G6DXS3"/>
<proteinExistence type="predicted"/>
<dbReference type="InterPro" id="IPR011990">
    <property type="entry name" value="TPR-like_helical_dom_sf"/>
</dbReference>
<evidence type="ECO:0000256" key="3">
    <source>
        <dbReference type="PROSITE-ProRule" id="PRU00339"/>
    </source>
</evidence>
<dbReference type="PANTHER" id="PTHR45586">
    <property type="entry name" value="TPR REPEAT-CONTAINING PROTEIN PA4667"/>
    <property type="match status" value="1"/>
</dbReference>
<dbReference type="SUPFAM" id="SSF48452">
    <property type="entry name" value="TPR-like"/>
    <property type="match status" value="1"/>
</dbReference>
<dbReference type="SMART" id="SM00028">
    <property type="entry name" value="TPR"/>
    <property type="match status" value="3"/>
</dbReference>
<keyword evidence="2 3" id="KW-0802">TPR repeat</keyword>
<name>A0A1G6DXS3_9BACT</name>
<reference evidence="5 6" key="1">
    <citation type="submission" date="2016-10" db="EMBL/GenBank/DDBJ databases">
        <authorList>
            <person name="de Groot N.N."/>
        </authorList>
    </citation>
    <scope>NUCLEOTIDE SEQUENCE [LARGE SCALE GENOMIC DNA]</scope>
    <source>
        <strain evidence="5 6">ASO4-2</strain>
    </source>
</reference>
<dbReference type="STRING" id="617002.SAMN05660653_02460"/>
<dbReference type="PANTHER" id="PTHR45586:SF1">
    <property type="entry name" value="LIPOPOLYSACCHARIDE ASSEMBLY PROTEIN B"/>
    <property type="match status" value="1"/>
</dbReference>
<keyword evidence="6" id="KW-1185">Reference proteome</keyword>
<dbReference type="EMBL" id="FMXO01000014">
    <property type="protein sequence ID" value="SDB49953.1"/>
    <property type="molecule type" value="Genomic_DNA"/>
</dbReference>
<evidence type="ECO:0000256" key="2">
    <source>
        <dbReference type="ARBA" id="ARBA00022803"/>
    </source>
</evidence>
<dbReference type="OrthoDB" id="7058953at2"/>
<gene>
    <name evidence="5" type="ORF">SAMN05660653_02460</name>
</gene>
<evidence type="ECO:0000256" key="1">
    <source>
        <dbReference type="ARBA" id="ARBA00022737"/>
    </source>
</evidence>
<organism evidence="5 6">
    <name type="scientific">Desulfonatronum thiosulfatophilum</name>
    <dbReference type="NCBI Taxonomy" id="617002"/>
    <lineage>
        <taxon>Bacteria</taxon>
        <taxon>Pseudomonadati</taxon>
        <taxon>Thermodesulfobacteriota</taxon>
        <taxon>Desulfovibrionia</taxon>
        <taxon>Desulfovibrionales</taxon>
        <taxon>Desulfonatronaceae</taxon>
        <taxon>Desulfonatronum</taxon>
    </lineage>
</organism>
<dbReference type="Pfam" id="PF13414">
    <property type="entry name" value="TPR_11"/>
    <property type="match status" value="1"/>
</dbReference>
<dbReference type="RefSeq" id="WP_092122157.1">
    <property type="nucleotide sequence ID" value="NZ_FMXO01000014.1"/>
</dbReference>
<feature type="signal peptide" evidence="4">
    <location>
        <begin position="1"/>
        <end position="17"/>
    </location>
</feature>
<keyword evidence="1" id="KW-0677">Repeat</keyword>
<dbReference type="Gene3D" id="1.25.40.10">
    <property type="entry name" value="Tetratricopeptide repeat domain"/>
    <property type="match status" value="1"/>
</dbReference>
<dbReference type="PROSITE" id="PS50005">
    <property type="entry name" value="TPR"/>
    <property type="match status" value="1"/>
</dbReference>
<keyword evidence="4" id="KW-0732">Signal</keyword>
<sequence>MFLTTLLTSGTSVLVLAAMLATDPVSIRKFSVPAYAEYHGYSGEIVSKFLRERIRHIAQEAGTARGEVLSVFHDDVSAIEILAERLQLGGLVDAVQEFMNLQVYSVGGYLLLENGEMKIGTRVETAKGEVFFLSASGGRDIRTLINKMAEMFVERVDPYVLALYYFRKEYPSGNFVDAPALVEHCISVLPTPQKQWPMLLKGRMAYRAGQYEEAIASYQRALALDPDFAFALARWGEALVAMGDVQGGLDNMRLAVSKKNATAVIFQLLGDTLARNSFPEEAREAYIQGLQETPDDPGLQISLARLYLDHRQPEPALALLEKAVIKRGDDVETHILLTQALQGVITHRRAALNYDSQFSTATR</sequence>
<dbReference type="Pfam" id="PF14559">
    <property type="entry name" value="TPR_19"/>
    <property type="match status" value="1"/>
</dbReference>
<evidence type="ECO:0000313" key="6">
    <source>
        <dbReference type="Proteomes" id="UP000198771"/>
    </source>
</evidence>
<evidence type="ECO:0000313" key="5">
    <source>
        <dbReference type="EMBL" id="SDB49953.1"/>
    </source>
</evidence>
<dbReference type="Proteomes" id="UP000198771">
    <property type="component" value="Unassembled WGS sequence"/>
</dbReference>
<evidence type="ECO:0000256" key="4">
    <source>
        <dbReference type="SAM" id="SignalP"/>
    </source>
</evidence>
<dbReference type="InterPro" id="IPR019734">
    <property type="entry name" value="TPR_rpt"/>
</dbReference>
<accession>A0A1G6DXS3</accession>
<protein>
    <submittedName>
        <fullName evidence="5">TPR repeat-containing protein</fullName>
    </submittedName>
</protein>
<feature type="chain" id="PRO_5011579853" evidence="4">
    <location>
        <begin position="18"/>
        <end position="363"/>
    </location>
</feature>
<feature type="repeat" description="TPR" evidence="3">
    <location>
        <begin position="195"/>
        <end position="228"/>
    </location>
</feature>